<comment type="caution">
    <text evidence="1">The sequence shown here is derived from an EMBL/GenBank/DDBJ whole genome shotgun (WGS) entry which is preliminary data.</text>
</comment>
<dbReference type="EMBL" id="BARS01021180">
    <property type="protein sequence ID" value="GAG13916.1"/>
    <property type="molecule type" value="Genomic_DNA"/>
</dbReference>
<gene>
    <name evidence="1" type="ORF">S01H1_34061</name>
</gene>
<name>X0WMJ5_9ZZZZ</name>
<reference evidence="1" key="1">
    <citation type="journal article" date="2014" name="Front. Microbiol.">
        <title>High frequency of phylogenetically diverse reductive dehalogenase-homologous genes in deep subseafloor sedimentary metagenomes.</title>
        <authorList>
            <person name="Kawai M."/>
            <person name="Futagami T."/>
            <person name="Toyoda A."/>
            <person name="Takaki Y."/>
            <person name="Nishi S."/>
            <person name="Hori S."/>
            <person name="Arai W."/>
            <person name="Tsubouchi T."/>
            <person name="Morono Y."/>
            <person name="Uchiyama I."/>
            <person name="Ito T."/>
            <person name="Fujiyama A."/>
            <person name="Inagaki F."/>
            <person name="Takami H."/>
        </authorList>
    </citation>
    <scope>NUCLEOTIDE SEQUENCE</scope>
    <source>
        <strain evidence="1">Expedition CK06-06</strain>
    </source>
</reference>
<sequence>MVDHSGWVLIYYISYVVYRESYIAQKQRSRYEIRDTSDELRGGM</sequence>
<accession>X0WMJ5</accession>
<proteinExistence type="predicted"/>
<dbReference type="AlphaFoldDB" id="X0WMJ5"/>
<protein>
    <submittedName>
        <fullName evidence="1">Uncharacterized protein</fullName>
    </submittedName>
</protein>
<organism evidence="1">
    <name type="scientific">marine sediment metagenome</name>
    <dbReference type="NCBI Taxonomy" id="412755"/>
    <lineage>
        <taxon>unclassified sequences</taxon>
        <taxon>metagenomes</taxon>
        <taxon>ecological metagenomes</taxon>
    </lineage>
</organism>
<evidence type="ECO:0000313" key="1">
    <source>
        <dbReference type="EMBL" id="GAG13916.1"/>
    </source>
</evidence>